<dbReference type="Proteomes" id="UP000758168">
    <property type="component" value="Unassembled WGS sequence"/>
</dbReference>
<evidence type="ECO:0000313" key="3">
    <source>
        <dbReference type="EMBL" id="MBP2417321.1"/>
    </source>
</evidence>
<evidence type="ECO:0000313" key="4">
    <source>
        <dbReference type="Proteomes" id="UP000758168"/>
    </source>
</evidence>
<keyword evidence="1" id="KW-0805">Transcription regulation</keyword>
<proteinExistence type="predicted"/>
<dbReference type="EMBL" id="JAGIOB010000001">
    <property type="protein sequence ID" value="MBP2417321.1"/>
    <property type="molecule type" value="Genomic_DNA"/>
</dbReference>
<keyword evidence="4" id="KW-1185">Reference proteome</keyword>
<organism evidence="3 4">
    <name type="scientific">Microlunatus capsulatus</name>
    <dbReference type="NCBI Taxonomy" id="99117"/>
    <lineage>
        <taxon>Bacteria</taxon>
        <taxon>Bacillati</taxon>
        <taxon>Actinomycetota</taxon>
        <taxon>Actinomycetes</taxon>
        <taxon>Propionibacteriales</taxon>
        <taxon>Propionibacteriaceae</taxon>
        <taxon>Microlunatus</taxon>
    </lineage>
</organism>
<dbReference type="RefSeq" id="WP_210055698.1">
    <property type="nucleotide sequence ID" value="NZ_BAAAMH010000005.1"/>
</dbReference>
<dbReference type="Gene3D" id="1.10.10.1320">
    <property type="entry name" value="Anti-sigma factor, zinc-finger domain"/>
    <property type="match status" value="1"/>
</dbReference>
<evidence type="ECO:0000256" key="1">
    <source>
        <dbReference type="ARBA" id="ARBA00023015"/>
    </source>
</evidence>
<comment type="caution">
    <text evidence="3">The sequence shown here is derived from an EMBL/GenBank/DDBJ whole genome shotgun (WGS) entry which is preliminary data.</text>
</comment>
<keyword evidence="2" id="KW-0804">Transcription</keyword>
<accession>A0ABS4Z8I6</accession>
<protein>
    <submittedName>
        <fullName evidence="3">Anti-sigma factor RsiW</fullName>
    </submittedName>
</protein>
<evidence type="ECO:0000256" key="2">
    <source>
        <dbReference type="ARBA" id="ARBA00023163"/>
    </source>
</evidence>
<gene>
    <name evidence="3" type="ORF">JOF54_002243</name>
</gene>
<reference evidence="3 4" key="1">
    <citation type="submission" date="2021-03" db="EMBL/GenBank/DDBJ databases">
        <title>Sequencing the genomes of 1000 actinobacteria strains.</title>
        <authorList>
            <person name="Klenk H.-P."/>
        </authorList>
    </citation>
    <scope>NUCLEOTIDE SEQUENCE [LARGE SCALE GENOMIC DNA]</scope>
    <source>
        <strain evidence="3 4">DSM 12936</strain>
    </source>
</reference>
<dbReference type="InterPro" id="IPR041916">
    <property type="entry name" value="Anti_sigma_zinc_sf"/>
</dbReference>
<sequence length="233" mass="23823">MADHPSIDDLADAAEGLLDPGRSRWVAEHLPGCATCQESAAALAAVSRTLAAAPAPTMPSAVAARLADAVAAESAHRSAISVPAARTVRPRPRHSLGHFADRTPHPPWWRRLVPVLGVAVTAAAVGLGGYVLSAAAGLNEPPVVGVALSTGDLAGGARALQASRDLDPHRFSDAWFCGRATTDGRITGLVRARVDGAPALLVYTREDGTSSVTVVTGCTTRLPSPTASAVLGR</sequence>
<name>A0ABS4Z8I6_9ACTN</name>